<name>A0A402A1P2_9CHLR</name>
<evidence type="ECO:0000313" key="1">
    <source>
        <dbReference type="EMBL" id="GCE13063.1"/>
    </source>
</evidence>
<dbReference type="Proteomes" id="UP000287352">
    <property type="component" value="Unassembled WGS sequence"/>
</dbReference>
<sequence length="225" mass="23583">MMHLYPLKKFLLVAFIATMLSALFTLGGVASAHPIEHVADSQTSVFVPIGNTSDLSSPLKDALEKIPQDKLEQAKAEYAYALEHPDQVHTETRTITVSNTTSNGKVNPYIFVPGIGSITVRIYTAGPGIFQVPYAFGLYFPLDTAKALQGFGPVAAGAIVASITVAYPALLPFSGVISYLLGNVLNSVPNFVVDVCGAQGGGFTSNLGLGGVPITFCGSLPPLPL</sequence>
<keyword evidence="2" id="KW-1185">Reference proteome</keyword>
<comment type="caution">
    <text evidence="1">The sequence shown here is derived from an EMBL/GenBank/DDBJ whole genome shotgun (WGS) entry which is preliminary data.</text>
</comment>
<dbReference type="EMBL" id="BIFR01000001">
    <property type="protein sequence ID" value="GCE13063.1"/>
    <property type="molecule type" value="Genomic_DNA"/>
</dbReference>
<protein>
    <submittedName>
        <fullName evidence="1">Uncharacterized protein</fullName>
    </submittedName>
</protein>
<dbReference type="AlphaFoldDB" id="A0A402A1P2"/>
<organism evidence="1 2">
    <name type="scientific">Tengunoibacter tsumagoiensis</name>
    <dbReference type="NCBI Taxonomy" id="2014871"/>
    <lineage>
        <taxon>Bacteria</taxon>
        <taxon>Bacillati</taxon>
        <taxon>Chloroflexota</taxon>
        <taxon>Ktedonobacteria</taxon>
        <taxon>Ktedonobacterales</taxon>
        <taxon>Dictyobacteraceae</taxon>
        <taxon>Tengunoibacter</taxon>
    </lineage>
</organism>
<gene>
    <name evidence="1" type="ORF">KTT_29220</name>
</gene>
<dbReference type="RefSeq" id="WP_126580626.1">
    <property type="nucleotide sequence ID" value="NZ_BIFR01000001.1"/>
</dbReference>
<reference evidence="2" key="1">
    <citation type="submission" date="2018-12" db="EMBL/GenBank/DDBJ databases">
        <title>Tengunoibacter tsumagoiensis gen. nov., sp. nov., Dictyobacter kobayashii sp. nov., D. alpinus sp. nov., and D. joshuensis sp. nov. and description of Dictyobacteraceae fam. nov. within the order Ktedonobacterales isolated from Tengu-no-mugimeshi.</title>
        <authorList>
            <person name="Wang C.M."/>
            <person name="Zheng Y."/>
            <person name="Sakai Y."/>
            <person name="Toyoda A."/>
            <person name="Minakuchi Y."/>
            <person name="Abe K."/>
            <person name="Yokota A."/>
            <person name="Yabe S."/>
        </authorList>
    </citation>
    <scope>NUCLEOTIDE SEQUENCE [LARGE SCALE GENOMIC DNA]</scope>
    <source>
        <strain evidence="2">Uno3</strain>
    </source>
</reference>
<evidence type="ECO:0000313" key="2">
    <source>
        <dbReference type="Proteomes" id="UP000287352"/>
    </source>
</evidence>
<accession>A0A402A1P2</accession>
<proteinExistence type="predicted"/>